<dbReference type="PANTHER" id="PTHR30265">
    <property type="entry name" value="RHO-INTERACTING TRANSCRIPTION TERMINATION FACTOR NUSG"/>
    <property type="match status" value="1"/>
</dbReference>
<dbReference type="Gene3D" id="2.30.30.30">
    <property type="match status" value="1"/>
</dbReference>
<evidence type="ECO:0000256" key="3">
    <source>
        <dbReference type="ARBA" id="ARBA00023015"/>
    </source>
</evidence>
<dbReference type="SMART" id="SM00738">
    <property type="entry name" value="NGN"/>
    <property type="match status" value="1"/>
</dbReference>
<dbReference type="InterPro" id="IPR047050">
    <property type="entry name" value="NGN"/>
</dbReference>
<reference evidence="7" key="1">
    <citation type="journal article" date="2014" name="Front. Microbiol.">
        <title>High frequency of phylogenetically diverse reductive dehalogenase-homologous genes in deep subseafloor sedimentary metagenomes.</title>
        <authorList>
            <person name="Kawai M."/>
            <person name="Futagami T."/>
            <person name="Toyoda A."/>
            <person name="Takaki Y."/>
            <person name="Nishi S."/>
            <person name="Hori S."/>
            <person name="Arai W."/>
            <person name="Tsubouchi T."/>
            <person name="Morono Y."/>
            <person name="Uchiyama I."/>
            <person name="Ito T."/>
            <person name="Fujiyama A."/>
            <person name="Inagaki F."/>
            <person name="Takami H."/>
        </authorList>
    </citation>
    <scope>NUCLEOTIDE SEQUENCE</scope>
    <source>
        <strain evidence="7">Expedition CK06-06</strain>
    </source>
</reference>
<comment type="caution">
    <text evidence="7">The sequence shown here is derived from an EMBL/GenBank/DDBJ whole genome shotgun (WGS) entry which is preliminary data.</text>
</comment>
<dbReference type="InterPro" id="IPR036735">
    <property type="entry name" value="NGN_dom_sf"/>
</dbReference>
<dbReference type="GO" id="GO:0005829">
    <property type="term" value="C:cytosol"/>
    <property type="evidence" value="ECO:0007669"/>
    <property type="project" value="TreeGrafter"/>
</dbReference>
<evidence type="ECO:0000256" key="2">
    <source>
        <dbReference type="ARBA" id="ARBA00022814"/>
    </source>
</evidence>
<keyword evidence="4" id="KW-0804">Transcription</keyword>
<keyword evidence="1" id="KW-0806">Transcription termination</keyword>
<dbReference type="EMBL" id="BARS01025415">
    <property type="protein sequence ID" value="GAG03871.1"/>
    <property type="molecule type" value="Genomic_DNA"/>
</dbReference>
<evidence type="ECO:0008006" key="8">
    <source>
        <dbReference type="Google" id="ProtNLM"/>
    </source>
</evidence>
<evidence type="ECO:0000256" key="1">
    <source>
        <dbReference type="ARBA" id="ARBA00022472"/>
    </source>
</evidence>
<keyword evidence="3" id="KW-0805">Transcription regulation</keyword>
<evidence type="ECO:0000259" key="6">
    <source>
        <dbReference type="SMART" id="SM00739"/>
    </source>
</evidence>
<dbReference type="Pfam" id="PF00467">
    <property type="entry name" value="KOW"/>
    <property type="match status" value="1"/>
</dbReference>
<feature type="domain" description="KOW" evidence="6">
    <location>
        <begin position="122"/>
        <end position="149"/>
    </location>
</feature>
<dbReference type="GO" id="GO:0031564">
    <property type="term" value="P:transcription antitermination"/>
    <property type="evidence" value="ECO:0007669"/>
    <property type="project" value="UniProtKB-KW"/>
</dbReference>
<dbReference type="CDD" id="cd06091">
    <property type="entry name" value="KOW_NusG"/>
    <property type="match status" value="1"/>
</dbReference>
<proteinExistence type="inferred from homology"/>
<dbReference type="PRINTS" id="PR00338">
    <property type="entry name" value="NUSGTNSCPFCT"/>
</dbReference>
<dbReference type="SUPFAM" id="SSF50104">
    <property type="entry name" value="Translation proteins SH3-like domain"/>
    <property type="match status" value="1"/>
</dbReference>
<dbReference type="InterPro" id="IPR043425">
    <property type="entry name" value="NusG-like"/>
</dbReference>
<dbReference type="Gene3D" id="3.30.70.940">
    <property type="entry name" value="NusG, N-terminal domain"/>
    <property type="match status" value="1"/>
</dbReference>
<dbReference type="SUPFAM" id="SSF82679">
    <property type="entry name" value="N-utilization substance G protein NusG, N-terminal domain"/>
    <property type="match status" value="1"/>
</dbReference>
<evidence type="ECO:0000259" key="5">
    <source>
        <dbReference type="SMART" id="SM00738"/>
    </source>
</evidence>
<evidence type="ECO:0000313" key="7">
    <source>
        <dbReference type="EMBL" id="GAG03871.1"/>
    </source>
</evidence>
<dbReference type="GO" id="GO:0006353">
    <property type="term" value="P:DNA-templated transcription termination"/>
    <property type="evidence" value="ECO:0007669"/>
    <property type="project" value="UniProtKB-KW"/>
</dbReference>
<dbReference type="GO" id="GO:0006354">
    <property type="term" value="P:DNA-templated transcription elongation"/>
    <property type="evidence" value="ECO:0007669"/>
    <property type="project" value="InterPro"/>
</dbReference>
<dbReference type="Pfam" id="PF02357">
    <property type="entry name" value="NusG"/>
    <property type="match status" value="1"/>
</dbReference>
<evidence type="ECO:0000256" key="4">
    <source>
        <dbReference type="ARBA" id="ARBA00023163"/>
    </source>
</evidence>
<dbReference type="InterPro" id="IPR014722">
    <property type="entry name" value="Rib_uL2_dom2"/>
</dbReference>
<dbReference type="AlphaFoldDB" id="X0VTK3"/>
<feature type="domain" description="NusG-like N-terminal" evidence="5">
    <location>
        <begin position="4"/>
        <end position="112"/>
    </location>
</feature>
<keyword evidence="2" id="KW-0889">Transcription antitermination</keyword>
<dbReference type="HAMAP" id="MF_00948">
    <property type="entry name" value="NusG"/>
    <property type="match status" value="1"/>
</dbReference>
<dbReference type="CDD" id="cd09891">
    <property type="entry name" value="NGN_Bact_1"/>
    <property type="match status" value="1"/>
</dbReference>
<protein>
    <recommendedName>
        <fullName evidence="8">NusG-like N-terminal domain-containing protein</fullName>
    </recommendedName>
</protein>
<gene>
    <name evidence="7" type="ORF">S01H1_40171</name>
</gene>
<dbReference type="InterPro" id="IPR001062">
    <property type="entry name" value="Transcrpt_antiterm_NusG"/>
</dbReference>
<dbReference type="PANTHER" id="PTHR30265:SF2">
    <property type="entry name" value="TRANSCRIPTION TERMINATION_ANTITERMINATION PROTEIN NUSG"/>
    <property type="match status" value="1"/>
</dbReference>
<dbReference type="InterPro" id="IPR006645">
    <property type="entry name" value="NGN-like_dom"/>
</dbReference>
<dbReference type="NCBIfam" id="TIGR00922">
    <property type="entry name" value="nusG"/>
    <property type="match status" value="1"/>
</dbReference>
<name>X0VTK3_9ZZZZ</name>
<dbReference type="InterPro" id="IPR005824">
    <property type="entry name" value="KOW"/>
</dbReference>
<sequence>MKQDGQWYLLYVSSGHEEQARRNLEQRIKYMDIGGDVFEIIIPTTKEIEIKGGKRRTIDRKAFPGYIMVRMKLNEHSWDIVRNTPGVVGFVSTGAKPVPLAPEETKRILQRMEETPTEVKTTFKKGESVRVTDGPFIDFIGKVFEINLSKGKVTVLLSLFGRETEVELDLLGVGKI</sequence>
<dbReference type="SMART" id="SM00739">
    <property type="entry name" value="KOW"/>
    <property type="match status" value="1"/>
</dbReference>
<accession>X0VTK3</accession>
<organism evidence="7">
    <name type="scientific">marine sediment metagenome</name>
    <dbReference type="NCBI Taxonomy" id="412755"/>
    <lineage>
        <taxon>unclassified sequences</taxon>
        <taxon>metagenomes</taxon>
        <taxon>ecological metagenomes</taxon>
    </lineage>
</organism>
<dbReference type="InterPro" id="IPR008991">
    <property type="entry name" value="Translation_prot_SH3-like_sf"/>
</dbReference>
<dbReference type="GO" id="GO:0032784">
    <property type="term" value="P:regulation of DNA-templated transcription elongation"/>
    <property type="evidence" value="ECO:0007669"/>
    <property type="project" value="InterPro"/>
</dbReference>